<dbReference type="PANTHER" id="PTHR11686:SF69">
    <property type="entry name" value="GAMMA-GLUTAMYLTRANSPEPTIDASE 1"/>
    <property type="match status" value="1"/>
</dbReference>
<accession>A0A4U8UVM9</accession>
<keyword evidence="5" id="KW-0012">Acyltransferase</keyword>
<dbReference type="OrthoDB" id="1081007at2759"/>
<keyword evidence="1" id="KW-0645">Protease</keyword>
<dbReference type="STRING" id="34508.A0A4U8UVM9"/>
<feature type="binding site" evidence="8">
    <location>
        <begin position="444"/>
        <end position="446"/>
    </location>
    <ligand>
        <name>L-glutamate</name>
        <dbReference type="ChEBI" id="CHEBI:29985"/>
    </ligand>
</feature>
<dbReference type="PRINTS" id="PR01210">
    <property type="entry name" value="GGTRANSPTASE"/>
</dbReference>
<keyword evidence="4" id="KW-0325">Glycoprotein</keyword>
<keyword evidence="2" id="KW-0808">Transferase</keyword>
<keyword evidence="6" id="KW-1199">Hemostasis impairing toxin</keyword>
<proteinExistence type="predicted"/>
<evidence type="ECO:0000256" key="3">
    <source>
        <dbReference type="ARBA" id="ARBA00022801"/>
    </source>
</evidence>
<feature type="active site" description="Nucleophile" evidence="7">
    <location>
        <position position="426"/>
    </location>
</feature>
<dbReference type="GO" id="GO:0006751">
    <property type="term" value="P:glutathione catabolic process"/>
    <property type="evidence" value="ECO:0007669"/>
    <property type="project" value="InterPro"/>
</dbReference>
<dbReference type="InterPro" id="IPR043138">
    <property type="entry name" value="GGT_lsub"/>
</dbReference>
<evidence type="ECO:0000256" key="5">
    <source>
        <dbReference type="ARBA" id="ARBA00023315"/>
    </source>
</evidence>
<sequence length="616" mass="66621">MEGDNVPLVDDDVVSVRKESTTSAFRVLFPVAIAFSIIFLLTTFIFGALYTTAVSNAKTSKPAVWPEVRTSGMGAYSSASVASDQIFCSEIGRDILVQGGNAVDAAIATIICIGIVNPMSSGLGGGHFMTIYNSTSKSCSAVDAREIAPLSASEDMYSKDYKASQIGWKAMGVPGELHGLRIAYEKFGGGVPWKSLFQPTIDLLNNGCPVSGALGHALKTAKRTVEKEPILKDFINKATGAPYKAGDVMRGNRLVLRDTLKYLAESDDPISLFYNGWMTDRFVEEMEDNDGHLTKEDFKSYKSIVRGADEILYSDLPNNLRMCGPPPPSSSALTQSLIKVLSKLDFTGKSVTEEAEILHKYVEASKFAYAVRGDLGDKNFVPQAMNISRNVISDRYIENVLSRLPEKTMPPSYYNVTQFLYEDPSTTNIAVVDSEGNSVVVTTTVNLLFGAQVGSPSTGVIWNSQMDDFSMPNRPNFYGYPPAPSNFIRPGKRPMSSISPIVIFDKTNGTVKLAVGAAGGSTIISGVAQTVARTLFMGWDLKKAVDAPRLHNQLIPNNTKCEPGTPKVFLDALKAKGHNVTVQRGVAQVTAILRNGSFLNANSDHRKGPDSHPAGY</sequence>
<comment type="caution">
    <text evidence="10">The sequence shown here is derived from an EMBL/GenBank/DDBJ whole genome shotgun (WGS) entry which is preliminary data.</text>
</comment>
<dbReference type="EMBL" id="CM016762">
    <property type="protein sequence ID" value="TMS36835.1"/>
    <property type="molecule type" value="Genomic_DNA"/>
</dbReference>
<feature type="binding site" evidence="8">
    <location>
        <begin position="496"/>
        <end position="497"/>
    </location>
    <ligand>
        <name>L-glutamate</name>
        <dbReference type="ChEBI" id="CHEBI:29985"/>
    </ligand>
</feature>
<dbReference type="GO" id="GO:0036374">
    <property type="term" value="F:glutathione hydrolase activity"/>
    <property type="evidence" value="ECO:0007669"/>
    <property type="project" value="InterPro"/>
</dbReference>
<reference evidence="10 11" key="2">
    <citation type="journal article" date="2019" name="G3 (Bethesda)">
        <title>Hybrid Assembly of the Genome of the Entomopathogenic Nematode Steinernema carpocapsae Identifies the X-Chromosome.</title>
        <authorList>
            <person name="Serra L."/>
            <person name="Macchietto M."/>
            <person name="Macias-Munoz A."/>
            <person name="McGill C.J."/>
            <person name="Rodriguez I.M."/>
            <person name="Rodriguez B."/>
            <person name="Murad R."/>
            <person name="Mortazavi A."/>
        </authorList>
    </citation>
    <scope>NUCLEOTIDE SEQUENCE [LARGE SCALE GENOMIC DNA]</scope>
    <source>
        <strain evidence="10 11">ALL</strain>
    </source>
</reference>
<feature type="transmembrane region" description="Helical" evidence="9">
    <location>
        <begin position="27"/>
        <end position="50"/>
    </location>
</feature>
<dbReference type="GO" id="GO:0006508">
    <property type="term" value="P:proteolysis"/>
    <property type="evidence" value="ECO:0007669"/>
    <property type="project" value="UniProtKB-KW"/>
</dbReference>
<evidence type="ECO:0000313" key="10">
    <source>
        <dbReference type="EMBL" id="TMS36835.1"/>
    </source>
</evidence>
<dbReference type="InterPro" id="IPR000101">
    <property type="entry name" value="GGT_peptidase"/>
</dbReference>
<dbReference type="Gene3D" id="1.10.246.130">
    <property type="match status" value="1"/>
</dbReference>
<evidence type="ECO:0008006" key="12">
    <source>
        <dbReference type="Google" id="ProtNLM"/>
    </source>
</evidence>
<dbReference type="FunFam" id="1.10.246.130:FF:000005">
    <property type="entry name" value="Gamma-glutamyltranspeptidase 1, putative"/>
    <property type="match status" value="1"/>
</dbReference>
<dbReference type="PANTHER" id="PTHR11686">
    <property type="entry name" value="GAMMA GLUTAMYL TRANSPEPTIDASE"/>
    <property type="match status" value="1"/>
</dbReference>
<protein>
    <recommendedName>
        <fullName evidence="12">Gamma-glutamyltransferase</fullName>
    </recommendedName>
</protein>
<keyword evidence="6" id="KW-1202">Platelet aggregation activating toxin</keyword>
<dbReference type="EMBL" id="AZBU02000001">
    <property type="protein sequence ID" value="TMS36835.1"/>
    <property type="molecule type" value="Genomic_DNA"/>
</dbReference>
<evidence type="ECO:0000256" key="8">
    <source>
        <dbReference type="PIRSR" id="PIRSR600101-2"/>
    </source>
</evidence>
<dbReference type="Pfam" id="PF01019">
    <property type="entry name" value="G_glu_transpept"/>
    <property type="match status" value="1"/>
</dbReference>
<organism evidence="10 11">
    <name type="scientific">Steinernema carpocapsae</name>
    <name type="common">Entomopathogenic nematode</name>
    <dbReference type="NCBI Taxonomy" id="34508"/>
    <lineage>
        <taxon>Eukaryota</taxon>
        <taxon>Metazoa</taxon>
        <taxon>Ecdysozoa</taxon>
        <taxon>Nematoda</taxon>
        <taxon>Chromadorea</taxon>
        <taxon>Rhabditida</taxon>
        <taxon>Tylenchina</taxon>
        <taxon>Panagrolaimomorpha</taxon>
        <taxon>Strongyloidoidea</taxon>
        <taxon>Steinernematidae</taxon>
        <taxon>Steinernema</taxon>
    </lineage>
</organism>
<dbReference type="Proteomes" id="UP000298663">
    <property type="component" value="Chromosome X"/>
</dbReference>
<dbReference type="InterPro" id="IPR029055">
    <property type="entry name" value="Ntn_hydrolases_N"/>
</dbReference>
<gene>
    <name evidence="10" type="ORF">L596_003913</name>
</gene>
<name>A0A4U8UVM9_STECR</name>
<evidence type="ECO:0000313" key="11">
    <source>
        <dbReference type="Proteomes" id="UP000298663"/>
    </source>
</evidence>
<dbReference type="AlphaFoldDB" id="A0A4U8UVM9"/>
<evidence type="ECO:0000256" key="4">
    <source>
        <dbReference type="ARBA" id="ARBA00023180"/>
    </source>
</evidence>
<dbReference type="FunFam" id="3.60.20.40:FF:000001">
    <property type="entry name" value="Gamma-glutamyltranspeptidase 1"/>
    <property type="match status" value="1"/>
</dbReference>
<feature type="binding site" evidence="8">
    <location>
        <position position="520"/>
    </location>
    <ligand>
        <name>L-glutamate</name>
        <dbReference type="ChEBI" id="CHEBI:29985"/>
    </ligand>
</feature>
<evidence type="ECO:0000256" key="1">
    <source>
        <dbReference type="ARBA" id="ARBA00022670"/>
    </source>
</evidence>
<dbReference type="Gene3D" id="3.60.20.40">
    <property type="match status" value="1"/>
</dbReference>
<evidence type="ECO:0000256" key="9">
    <source>
        <dbReference type="SAM" id="Phobius"/>
    </source>
</evidence>
<evidence type="ECO:0000256" key="6">
    <source>
        <dbReference type="ARBA" id="ARBA00084097"/>
    </source>
</evidence>
<dbReference type="SUPFAM" id="SSF56235">
    <property type="entry name" value="N-terminal nucleophile aminohydrolases (Ntn hydrolases)"/>
    <property type="match status" value="1"/>
</dbReference>
<evidence type="ECO:0000256" key="7">
    <source>
        <dbReference type="PIRSR" id="PIRSR600101-1"/>
    </source>
</evidence>
<reference evidence="10 11" key="1">
    <citation type="journal article" date="2015" name="Genome Biol.">
        <title>Comparative genomics of Steinernema reveals deeply conserved gene regulatory networks.</title>
        <authorList>
            <person name="Dillman A.R."/>
            <person name="Macchietto M."/>
            <person name="Porter C.F."/>
            <person name="Rogers A."/>
            <person name="Williams B."/>
            <person name="Antoshechkin I."/>
            <person name="Lee M.M."/>
            <person name="Goodwin Z."/>
            <person name="Lu X."/>
            <person name="Lewis E.E."/>
            <person name="Goodrich-Blair H."/>
            <person name="Stock S.P."/>
            <person name="Adams B.J."/>
            <person name="Sternberg P.W."/>
            <person name="Mortazavi A."/>
        </authorList>
    </citation>
    <scope>NUCLEOTIDE SEQUENCE [LARGE SCALE GENOMIC DNA]</scope>
    <source>
        <strain evidence="10 11">ALL</strain>
    </source>
</reference>
<dbReference type="GO" id="GO:0005886">
    <property type="term" value="C:plasma membrane"/>
    <property type="evidence" value="ECO:0007669"/>
    <property type="project" value="TreeGrafter"/>
</dbReference>
<evidence type="ECO:0000256" key="2">
    <source>
        <dbReference type="ARBA" id="ARBA00022679"/>
    </source>
</evidence>
<keyword evidence="9" id="KW-0472">Membrane</keyword>
<keyword evidence="3" id="KW-0378">Hydrolase</keyword>
<dbReference type="GO" id="GO:0016746">
    <property type="term" value="F:acyltransferase activity"/>
    <property type="evidence" value="ECO:0007669"/>
    <property type="project" value="UniProtKB-KW"/>
</dbReference>
<keyword evidence="11" id="KW-1185">Reference proteome</keyword>
<dbReference type="InterPro" id="IPR043137">
    <property type="entry name" value="GGT_ssub_C"/>
</dbReference>
<keyword evidence="9" id="KW-0812">Transmembrane</keyword>
<keyword evidence="6" id="KW-0800">Toxin</keyword>
<keyword evidence="9" id="KW-1133">Transmembrane helix</keyword>
<feature type="binding site" evidence="8">
    <location>
        <position position="145"/>
    </location>
    <ligand>
        <name>L-glutamate</name>
        <dbReference type="ChEBI" id="CHEBI:29985"/>
    </ligand>
</feature>
<feature type="binding site" evidence="8">
    <location>
        <position position="468"/>
    </location>
    <ligand>
        <name>L-glutamate</name>
        <dbReference type="ChEBI" id="CHEBI:29985"/>
    </ligand>
</feature>